<dbReference type="PANTHER" id="PTHR43214:SF44">
    <property type="entry name" value="TWO-COMPONENT RESPONSE REGULATOR"/>
    <property type="match status" value="1"/>
</dbReference>
<evidence type="ECO:0000256" key="1">
    <source>
        <dbReference type="ARBA" id="ARBA00023125"/>
    </source>
</evidence>
<dbReference type="PANTHER" id="PTHR43214">
    <property type="entry name" value="TWO-COMPONENT RESPONSE REGULATOR"/>
    <property type="match status" value="1"/>
</dbReference>
<evidence type="ECO:0000259" key="3">
    <source>
        <dbReference type="PROSITE" id="PS50043"/>
    </source>
</evidence>
<dbReference type="SUPFAM" id="SSF51735">
    <property type="entry name" value="NAD(P)-binding Rossmann-fold domains"/>
    <property type="match status" value="1"/>
</dbReference>
<dbReference type="EMBL" id="PVBR01000048">
    <property type="protein sequence ID" value="PRD40455.1"/>
    <property type="molecule type" value="Genomic_DNA"/>
</dbReference>
<dbReference type="SMART" id="SM00421">
    <property type="entry name" value="HTH_LUXR"/>
    <property type="match status" value="1"/>
</dbReference>
<sequence length="439" mass="48264">MPKKAHSPERIRVTERHIFLTGASGYLGRNLIRHFTNAGHQVTGLARSDQSAELIAGLEANVVRGDLLRDDLSSLMVGATELVHAAANLDHGPGRDAYEENARGTEAVIAAASDAGIRRLVHISSDSVLQDGRPLRNVDEYHPVPGRPAGAYSAGKAEAERFKGLKVHASNSGRNAISMASSAAPDIVLMDAMMPGMDGFDTCKILKAARGFEDLPIIFMTGYNENEHVVKALAAGGVDFVSKPIRLDQLFARMRVHLSNARRARSARYALDSTGRWMVACDANGLIAWSTPQASDLLMKVGIRSDNNSYLPLDILSWLSESPMSDLGGNAKVFHYSRLGYDIEFRRLSDCRNDEILLRLIDRHRGADEEQLAHAFGLTLREAEVLLWVAHGKSNKEIADILEMSPRTVNKHMEQIFNKLAVEKRTSAATLAVRVLWRE</sequence>
<dbReference type="InterPro" id="IPR036388">
    <property type="entry name" value="WH-like_DNA-bd_sf"/>
</dbReference>
<dbReference type="PRINTS" id="PR00038">
    <property type="entry name" value="HTHLUXR"/>
</dbReference>
<protein>
    <recommendedName>
        <fullName evidence="7">DNA-binding response regulator</fullName>
    </recommendedName>
</protein>
<reference evidence="5 6" key="1">
    <citation type="submission" date="2018-02" db="EMBL/GenBank/DDBJ databases">
        <title>The draft genome of Phyllobacterium sp. 1N-3.</title>
        <authorList>
            <person name="Liu L."/>
            <person name="Li L."/>
            <person name="Zhang X."/>
            <person name="Wang T."/>
            <person name="Liang L."/>
        </authorList>
    </citation>
    <scope>NUCLEOTIDE SEQUENCE [LARGE SCALE GENOMIC DNA]</scope>
    <source>
        <strain evidence="5 6">1N-3</strain>
    </source>
</reference>
<keyword evidence="1" id="KW-0238">DNA-binding</keyword>
<evidence type="ECO:0000259" key="4">
    <source>
        <dbReference type="PROSITE" id="PS50110"/>
    </source>
</evidence>
<dbReference type="InterPro" id="IPR011006">
    <property type="entry name" value="CheY-like_superfamily"/>
</dbReference>
<dbReference type="SMART" id="SM00448">
    <property type="entry name" value="REC"/>
    <property type="match status" value="1"/>
</dbReference>
<dbReference type="InterPro" id="IPR000792">
    <property type="entry name" value="Tscrpt_reg_LuxR_C"/>
</dbReference>
<dbReference type="Gene3D" id="3.40.50.720">
    <property type="entry name" value="NAD(P)-binding Rossmann-like Domain"/>
    <property type="match status" value="1"/>
</dbReference>
<evidence type="ECO:0000313" key="5">
    <source>
        <dbReference type="EMBL" id="PRD40455.1"/>
    </source>
</evidence>
<dbReference type="InterPro" id="IPR016032">
    <property type="entry name" value="Sig_transdc_resp-reg_C-effctor"/>
</dbReference>
<dbReference type="Pfam" id="PF00196">
    <property type="entry name" value="GerE"/>
    <property type="match status" value="1"/>
</dbReference>
<name>A0A2S9IIV9_9HYPH</name>
<dbReference type="CDD" id="cd06170">
    <property type="entry name" value="LuxR_C_like"/>
    <property type="match status" value="1"/>
</dbReference>
<feature type="domain" description="Response regulatory" evidence="4">
    <location>
        <begin position="120"/>
        <end position="258"/>
    </location>
</feature>
<evidence type="ECO:0000313" key="6">
    <source>
        <dbReference type="Proteomes" id="UP000239434"/>
    </source>
</evidence>
<dbReference type="Gene3D" id="1.10.10.10">
    <property type="entry name" value="Winged helix-like DNA-binding domain superfamily/Winged helix DNA-binding domain"/>
    <property type="match status" value="1"/>
</dbReference>
<dbReference type="Pfam" id="PF00072">
    <property type="entry name" value="Response_reg"/>
    <property type="match status" value="1"/>
</dbReference>
<accession>A0A2S9IIV9</accession>
<proteinExistence type="predicted"/>
<dbReference type="InterPro" id="IPR001789">
    <property type="entry name" value="Sig_transdc_resp-reg_receiver"/>
</dbReference>
<dbReference type="SUPFAM" id="SSF46894">
    <property type="entry name" value="C-terminal effector domain of the bipartite response regulators"/>
    <property type="match status" value="1"/>
</dbReference>
<comment type="caution">
    <text evidence="5">The sequence shown here is derived from an EMBL/GenBank/DDBJ whole genome shotgun (WGS) entry which is preliminary data.</text>
</comment>
<keyword evidence="2" id="KW-0597">Phosphoprotein</keyword>
<evidence type="ECO:0000256" key="2">
    <source>
        <dbReference type="PROSITE-ProRule" id="PRU00169"/>
    </source>
</evidence>
<feature type="modified residue" description="4-aspartylphosphate" evidence="2">
    <location>
        <position position="191"/>
    </location>
</feature>
<dbReference type="PROSITE" id="PS50043">
    <property type="entry name" value="HTH_LUXR_2"/>
    <property type="match status" value="1"/>
</dbReference>
<dbReference type="GO" id="GO:0006355">
    <property type="term" value="P:regulation of DNA-templated transcription"/>
    <property type="evidence" value="ECO:0007669"/>
    <property type="project" value="InterPro"/>
</dbReference>
<dbReference type="SUPFAM" id="SSF52172">
    <property type="entry name" value="CheY-like"/>
    <property type="match status" value="1"/>
</dbReference>
<gene>
    <name evidence="5" type="ORF">C5748_26930</name>
</gene>
<dbReference type="Gene3D" id="3.40.50.2300">
    <property type="match status" value="1"/>
</dbReference>
<dbReference type="AlphaFoldDB" id="A0A2S9IIV9"/>
<dbReference type="Pfam" id="PF01370">
    <property type="entry name" value="Epimerase"/>
    <property type="match status" value="1"/>
</dbReference>
<dbReference type="InterPro" id="IPR036291">
    <property type="entry name" value="NAD(P)-bd_dom_sf"/>
</dbReference>
<dbReference type="InterPro" id="IPR039420">
    <property type="entry name" value="WalR-like"/>
</dbReference>
<dbReference type="Proteomes" id="UP000239434">
    <property type="component" value="Unassembled WGS sequence"/>
</dbReference>
<dbReference type="GO" id="GO:0003677">
    <property type="term" value="F:DNA binding"/>
    <property type="evidence" value="ECO:0007669"/>
    <property type="project" value="UniProtKB-KW"/>
</dbReference>
<organism evidence="5 6">
    <name type="scientific">Phyllobacterium phragmitis</name>
    <dbReference type="NCBI Taxonomy" id="2670329"/>
    <lineage>
        <taxon>Bacteria</taxon>
        <taxon>Pseudomonadati</taxon>
        <taxon>Pseudomonadota</taxon>
        <taxon>Alphaproteobacteria</taxon>
        <taxon>Hyphomicrobiales</taxon>
        <taxon>Phyllobacteriaceae</taxon>
        <taxon>Phyllobacterium</taxon>
    </lineage>
</organism>
<keyword evidence="6" id="KW-1185">Reference proteome</keyword>
<dbReference type="PROSITE" id="PS50110">
    <property type="entry name" value="RESPONSE_REGULATORY"/>
    <property type="match status" value="1"/>
</dbReference>
<feature type="domain" description="HTH luxR-type" evidence="3">
    <location>
        <begin position="371"/>
        <end position="436"/>
    </location>
</feature>
<dbReference type="InterPro" id="IPR001509">
    <property type="entry name" value="Epimerase_deHydtase"/>
</dbReference>
<dbReference type="GO" id="GO:0000160">
    <property type="term" value="P:phosphorelay signal transduction system"/>
    <property type="evidence" value="ECO:0007669"/>
    <property type="project" value="InterPro"/>
</dbReference>
<evidence type="ECO:0008006" key="7">
    <source>
        <dbReference type="Google" id="ProtNLM"/>
    </source>
</evidence>